<dbReference type="InterPro" id="IPR051414">
    <property type="entry name" value="Adenylate-forming_Reductase"/>
</dbReference>
<dbReference type="SUPFAM" id="SSF51735">
    <property type="entry name" value="NAD(P)-binding Rossmann-fold domains"/>
    <property type="match status" value="1"/>
</dbReference>
<dbReference type="InterPro" id="IPR036291">
    <property type="entry name" value="NAD(P)-bd_dom_sf"/>
</dbReference>
<dbReference type="InterPro" id="IPR042099">
    <property type="entry name" value="ANL_N_sf"/>
</dbReference>
<dbReference type="InterPro" id="IPR036736">
    <property type="entry name" value="ACP-like_sf"/>
</dbReference>
<reference evidence="5" key="1">
    <citation type="submission" date="2023-06" db="EMBL/GenBank/DDBJ databases">
        <title>Multi-omics analyses reveal the molecular pathogenesis toolkit of Lasiodiplodia hormozganensis, a cross-kingdom pathogen.</title>
        <authorList>
            <person name="Felix C."/>
            <person name="Meneses R."/>
            <person name="Goncalves M.F.M."/>
            <person name="Tilleman L."/>
            <person name="Duarte A.S."/>
            <person name="Jorrin-Novo J.V."/>
            <person name="Van De Peer Y."/>
            <person name="Deforce D."/>
            <person name="Van Nieuwerburgh F."/>
            <person name="Esteves A.C."/>
            <person name="Alves A."/>
        </authorList>
    </citation>
    <scope>NUCLEOTIDE SEQUENCE</scope>
    <source>
        <strain evidence="5">CBS 339.90</strain>
    </source>
</reference>
<dbReference type="Pfam" id="PF07993">
    <property type="entry name" value="NAD_binding_4"/>
    <property type="match status" value="1"/>
</dbReference>
<dbReference type="PANTHER" id="PTHR43439:SF2">
    <property type="entry name" value="ENZYME, PUTATIVE (JCVI)-RELATED"/>
    <property type="match status" value="1"/>
</dbReference>
<protein>
    <submittedName>
        <fullName evidence="5">Non-canonical non-ribosomal peptide synthetase FUB8</fullName>
    </submittedName>
</protein>
<comment type="caution">
    <text evidence="5">The sequence shown here is derived from an EMBL/GenBank/DDBJ whole genome shotgun (WGS) entry which is preliminary data.</text>
</comment>
<evidence type="ECO:0000259" key="4">
    <source>
        <dbReference type="PROSITE" id="PS50075"/>
    </source>
</evidence>
<keyword evidence="2" id="KW-0597">Phosphoprotein</keyword>
<sequence length="1167" mass="127036">MDTNYFVCTLGQAASLSEGDSSFNNINEFLDLQAQAVGNKPAVGLFELLNGESMSSGEMPQPSNPSLKQRTITFSELRNGSLIVADMINRKHGESLSGRQTVGFLSPSSPTFIFVWLALMRLGHSVLLVAPQCQPPAIAHLLHLCGASTLFHDPSLQTAAVKTAEHVASATDSGTGKTGVLSTISLSSVIPTGLLSSIKTASSSSIDSLQNRFPAHHILRTDIAFLFHTSGTSSGQPKPIPQTHGGAACALPQHLPGSAAKATFTTTPLYHGGIADCFRAWTSDALIWLFPGHALPITAANVGACLDVVAAAAVAKEAEGAKEEEEKEEGALPPMRYFSSVPYVLQMLEADASGAGVRRLRSMELVGVGGAALPAEVGDRLVEKGVRLVSRYGSAECGFLMSSHRDYETDREWQYLRCDEAGGKYLRFEPGEGDGGKGLAELVVSPGWPHMAKTNREDGSFATADLMVPHPTIPNAWKYHSRADSQLTLVTGKKFDPAPLESAIAASPFLDDVLIFGNGRPFPGALLFPSESFAATSDGDLIDAVKPLVEKLNEESQQHTRIPWNMLVPMPRDHEALEKSSKGTVMRGKAEEKYADMIEESYTKLGAGAGSKVPDSEVTNFIIGLIESVVSKPRKLEEDDDLFSYGVDSVACMQIRYGLNQILPKTSPELPLSVVEDCGTVKRLSNFMLRLRHGESYEESEDELELMLNLVEKYGNFNERQKNTFQANGSVNGEDAKDVVLLTGATGALGAHILHLYRVSDQTSKIYCLVRGTSPHAARERVDKALIQKGLPGLTASGYPDNSKIIVLQAQLGDSNLGLSEETYANIAAEATIIMHIAWSVNFRMRLRSFEKDSIAGLHNLLTLALRSPRPSPPFFAYCSSTASATNHSHSPTIPERLLDSPAAASPLGYSRSKWVAEHVCQRAHDHYQQQQQQQQQQHTSSSDARNRRPGGRRIAVFRVGQLSGDTRNGVWNAREAWPLLLSTGRLTGCLPALPAEPLGWLPVDVAARAFVEAVGAMGDGDRHAVAGRKDDGGTGEGRRGQDVRVYHVLNEHCDPDWMRLLSWLKKLEDFEVVEPGVWLERLEEARSGNGETDHPALKLLGLWKNAYGKVDHLSAADEERVRSGSDRRTFAMEETKKVAPVLRNVRPVDEKYFGKIWKWLCDVKME</sequence>
<keyword evidence="6" id="KW-1185">Reference proteome</keyword>
<dbReference type="EMBL" id="JAUJDW010000014">
    <property type="protein sequence ID" value="KAK0659404.1"/>
    <property type="molecule type" value="Genomic_DNA"/>
</dbReference>
<dbReference type="InterPro" id="IPR013120">
    <property type="entry name" value="FAR_NAD-bd"/>
</dbReference>
<dbReference type="InterPro" id="IPR000873">
    <property type="entry name" value="AMP-dep_synth/lig_dom"/>
</dbReference>
<dbReference type="PROSITE" id="PS50075">
    <property type="entry name" value="CARRIER"/>
    <property type="match status" value="1"/>
</dbReference>
<accession>A0AA40D3Y8</accession>
<dbReference type="PANTHER" id="PTHR43439">
    <property type="entry name" value="PHENYLACETATE-COENZYME A LIGASE"/>
    <property type="match status" value="1"/>
</dbReference>
<dbReference type="Pfam" id="PF23562">
    <property type="entry name" value="AMP-binding_C_3"/>
    <property type="match status" value="1"/>
</dbReference>
<dbReference type="SUPFAM" id="SSF47336">
    <property type="entry name" value="ACP-like"/>
    <property type="match status" value="1"/>
</dbReference>
<organism evidence="5 6">
    <name type="scientific">Lasiodiplodia hormozganensis</name>
    <dbReference type="NCBI Taxonomy" id="869390"/>
    <lineage>
        <taxon>Eukaryota</taxon>
        <taxon>Fungi</taxon>
        <taxon>Dikarya</taxon>
        <taxon>Ascomycota</taxon>
        <taxon>Pezizomycotina</taxon>
        <taxon>Dothideomycetes</taxon>
        <taxon>Dothideomycetes incertae sedis</taxon>
        <taxon>Botryosphaeriales</taxon>
        <taxon>Botryosphaeriaceae</taxon>
        <taxon>Lasiodiplodia</taxon>
    </lineage>
</organism>
<feature type="domain" description="Carrier" evidence="4">
    <location>
        <begin position="613"/>
        <end position="692"/>
    </location>
</feature>
<dbReference type="Pfam" id="PF00550">
    <property type="entry name" value="PP-binding"/>
    <property type="match status" value="1"/>
</dbReference>
<evidence type="ECO:0000256" key="3">
    <source>
        <dbReference type="SAM" id="MobiDB-lite"/>
    </source>
</evidence>
<dbReference type="Proteomes" id="UP001175001">
    <property type="component" value="Unassembled WGS sequence"/>
</dbReference>
<feature type="compositionally biased region" description="Low complexity" evidence="3">
    <location>
        <begin position="929"/>
        <end position="938"/>
    </location>
</feature>
<proteinExistence type="predicted"/>
<evidence type="ECO:0000313" key="5">
    <source>
        <dbReference type="EMBL" id="KAK0659404.1"/>
    </source>
</evidence>
<evidence type="ECO:0000256" key="1">
    <source>
        <dbReference type="ARBA" id="ARBA00022450"/>
    </source>
</evidence>
<dbReference type="SUPFAM" id="SSF56801">
    <property type="entry name" value="Acetyl-CoA synthetase-like"/>
    <property type="match status" value="1"/>
</dbReference>
<feature type="region of interest" description="Disordered" evidence="3">
    <location>
        <begin position="924"/>
        <end position="955"/>
    </location>
</feature>
<dbReference type="Gene3D" id="1.10.1200.10">
    <property type="entry name" value="ACP-like"/>
    <property type="match status" value="1"/>
</dbReference>
<evidence type="ECO:0000256" key="2">
    <source>
        <dbReference type="ARBA" id="ARBA00022553"/>
    </source>
</evidence>
<keyword evidence="1" id="KW-0596">Phosphopantetheine</keyword>
<gene>
    <name evidence="5" type="primary">FUB8_10</name>
    <name evidence="5" type="ORF">DIS24_g4117</name>
</gene>
<dbReference type="Pfam" id="PF00501">
    <property type="entry name" value="AMP-binding"/>
    <property type="match status" value="1"/>
</dbReference>
<dbReference type="AlphaFoldDB" id="A0AA40D3Y8"/>
<dbReference type="Gene3D" id="3.40.50.12780">
    <property type="entry name" value="N-terminal domain of ligase-like"/>
    <property type="match status" value="1"/>
</dbReference>
<dbReference type="InterPro" id="IPR009081">
    <property type="entry name" value="PP-bd_ACP"/>
</dbReference>
<evidence type="ECO:0000313" key="6">
    <source>
        <dbReference type="Proteomes" id="UP001175001"/>
    </source>
</evidence>
<name>A0AA40D3Y8_9PEZI</name>
<dbReference type="Gene3D" id="3.40.50.720">
    <property type="entry name" value="NAD(P)-binding Rossmann-like Domain"/>
    <property type="match status" value="1"/>
</dbReference>